<keyword evidence="2" id="KW-1185">Reference proteome</keyword>
<dbReference type="Proteomes" id="UP000515908">
    <property type="component" value="Chromosome 12"/>
</dbReference>
<dbReference type="EMBL" id="LR877156">
    <property type="protein sequence ID" value="CAD2218705.1"/>
    <property type="molecule type" value="Genomic_DNA"/>
</dbReference>
<dbReference type="VEuPathDB" id="TriTrypDB:ADEAN_000619600"/>
<dbReference type="AlphaFoldDB" id="A0A7G2CH80"/>
<gene>
    <name evidence="1" type="ORF">ADEAN_000619600</name>
</gene>
<protein>
    <submittedName>
        <fullName evidence="1">Uncharacterized protein</fullName>
    </submittedName>
</protein>
<evidence type="ECO:0000313" key="1">
    <source>
        <dbReference type="EMBL" id="CAD2218705.1"/>
    </source>
</evidence>
<evidence type="ECO:0000313" key="2">
    <source>
        <dbReference type="Proteomes" id="UP000515908"/>
    </source>
</evidence>
<reference evidence="1 2" key="1">
    <citation type="submission" date="2020-08" db="EMBL/GenBank/DDBJ databases">
        <authorList>
            <person name="Newling K."/>
            <person name="Davey J."/>
            <person name="Forrester S."/>
        </authorList>
    </citation>
    <scope>NUCLEOTIDE SEQUENCE [LARGE SCALE GENOMIC DNA]</scope>
    <source>
        <strain evidence="2">Crithidia deanei Carvalho (ATCC PRA-265)</strain>
    </source>
</reference>
<name>A0A7G2CH80_9TRYP</name>
<organism evidence="1 2">
    <name type="scientific">Angomonas deanei</name>
    <dbReference type="NCBI Taxonomy" id="59799"/>
    <lineage>
        <taxon>Eukaryota</taxon>
        <taxon>Discoba</taxon>
        <taxon>Euglenozoa</taxon>
        <taxon>Kinetoplastea</taxon>
        <taxon>Metakinetoplastina</taxon>
        <taxon>Trypanosomatida</taxon>
        <taxon>Trypanosomatidae</taxon>
        <taxon>Strigomonadinae</taxon>
        <taxon>Angomonas</taxon>
    </lineage>
</organism>
<dbReference type="OrthoDB" id="10576129at2759"/>
<proteinExistence type="predicted"/>
<sequence>MRNNAFESLEQLKEMALGVPFLPKTVVIHVTRVIPTRARENVLGNVFTAIGSISESDKSTVWVQFFDEWALGASFVEAGDKVILTNFAAIPTHESEDQRLLITPHGTGAVLRVHQEDENGTMEITVTPQSFESPAIRKVAYTETAFIY</sequence>
<accession>A0A7G2CH80</accession>